<keyword evidence="3" id="KW-0520">NAD</keyword>
<dbReference type="KEGG" id="emt:CPZ25_012250"/>
<evidence type="ECO:0000313" key="8">
    <source>
        <dbReference type="Proteomes" id="UP000218387"/>
    </source>
</evidence>
<dbReference type="SUPFAM" id="SSF51735">
    <property type="entry name" value="NAD(P)-binding Rossmann-fold domains"/>
    <property type="match status" value="1"/>
</dbReference>
<reference evidence="7 8" key="1">
    <citation type="submission" date="2018-05" db="EMBL/GenBank/DDBJ databases">
        <title>Genome comparison of Eubacterium sp.</title>
        <authorList>
            <person name="Feng Y."/>
            <person name="Sanchez-Andrea I."/>
            <person name="Stams A.J.M."/>
            <person name="De Vos W.M."/>
        </authorList>
    </citation>
    <scope>NUCLEOTIDE SEQUENCE [LARGE SCALE GENOMIC DNA]</scope>
    <source>
        <strain evidence="7 8">YI</strain>
    </source>
</reference>
<dbReference type="SUPFAM" id="SSF52283">
    <property type="entry name" value="Formate/glycerate dehydrogenase catalytic domain-like"/>
    <property type="match status" value="1"/>
</dbReference>
<dbReference type="InterPro" id="IPR036291">
    <property type="entry name" value="NAD(P)-bd_dom_sf"/>
</dbReference>
<dbReference type="PANTHER" id="PTHR43761">
    <property type="entry name" value="D-ISOMER SPECIFIC 2-HYDROXYACID DEHYDROGENASE FAMILY PROTEIN (AFU_ORTHOLOGUE AFUA_1G13630)"/>
    <property type="match status" value="1"/>
</dbReference>
<dbReference type="Pfam" id="PF00389">
    <property type="entry name" value="2-Hacid_dh"/>
    <property type="match status" value="1"/>
</dbReference>
<dbReference type="InterPro" id="IPR006139">
    <property type="entry name" value="D-isomer_2_OHA_DH_cat_dom"/>
</dbReference>
<evidence type="ECO:0000313" key="7">
    <source>
        <dbReference type="EMBL" id="QCT72067.1"/>
    </source>
</evidence>
<evidence type="ECO:0000256" key="2">
    <source>
        <dbReference type="ARBA" id="ARBA00023002"/>
    </source>
</evidence>
<evidence type="ECO:0000259" key="5">
    <source>
        <dbReference type="Pfam" id="PF00389"/>
    </source>
</evidence>
<dbReference type="Proteomes" id="UP000218387">
    <property type="component" value="Chromosome"/>
</dbReference>
<feature type="domain" description="D-isomer specific 2-hydroxyacid dehydrogenase NAD-binding" evidence="6">
    <location>
        <begin position="134"/>
        <end position="244"/>
    </location>
</feature>
<comment type="similarity">
    <text evidence="1 4">Belongs to the D-isomer specific 2-hydroxyacid dehydrogenase family.</text>
</comment>
<dbReference type="InterPro" id="IPR050418">
    <property type="entry name" value="D-iso_2-hydroxyacid_DH_PdxB"/>
</dbReference>
<gene>
    <name evidence="7" type="ORF">CPZ25_012250</name>
</gene>
<name>A0A4P9C950_EUBML</name>
<evidence type="ECO:0000256" key="3">
    <source>
        <dbReference type="ARBA" id="ARBA00023027"/>
    </source>
</evidence>
<dbReference type="RefSeq" id="WP_096920554.1">
    <property type="nucleotide sequence ID" value="NZ_CP029487.1"/>
</dbReference>
<evidence type="ECO:0000259" key="6">
    <source>
        <dbReference type="Pfam" id="PF02826"/>
    </source>
</evidence>
<sequence length="300" mass="33315">MFKKMVAIERLNLTPEAENRLSQYAEKVQFYYSIPEDNAAIIKRIGDADAVLLSYTSQIDSEVLNACPNIKYIGMCCSLYAPENANVDIAAAEEKGIVVKGVRDYGDEGVPEYVISELVRLLHGFGGTMWKSVPMELTNINVGIMGLGTSGTMVAKALKFFGANVHYFSRTRKPDVEEQEGFIWMNKEGLLEKVDVLCTCLNKNVILMNEREFEIFGDGKIFVNTSIGPSHNINALKRWLCNEKNYALSDSAGGLGAEELLRYPNVFCPNKAAGTSTLSKVRLSEKVLENLRVYLEAPLC</sequence>
<keyword evidence="2 4" id="KW-0560">Oxidoreductase</keyword>
<accession>A0A4P9C950</accession>
<dbReference type="InterPro" id="IPR006140">
    <property type="entry name" value="D-isomer_DH_NAD-bd"/>
</dbReference>
<dbReference type="EMBL" id="CP029487">
    <property type="protein sequence ID" value="QCT72067.1"/>
    <property type="molecule type" value="Genomic_DNA"/>
</dbReference>
<keyword evidence="8" id="KW-1185">Reference proteome</keyword>
<dbReference type="PANTHER" id="PTHR43761:SF1">
    <property type="entry name" value="D-ISOMER SPECIFIC 2-HYDROXYACID DEHYDROGENASE CATALYTIC DOMAIN-CONTAINING PROTEIN-RELATED"/>
    <property type="match status" value="1"/>
</dbReference>
<dbReference type="Pfam" id="PF02826">
    <property type="entry name" value="2-Hacid_dh_C"/>
    <property type="match status" value="1"/>
</dbReference>
<feature type="domain" description="D-isomer specific 2-hydroxyacid dehydrogenase catalytic" evidence="5">
    <location>
        <begin position="13"/>
        <end position="295"/>
    </location>
</feature>
<dbReference type="Gene3D" id="3.40.50.720">
    <property type="entry name" value="NAD(P)-binding Rossmann-like Domain"/>
    <property type="match status" value="2"/>
</dbReference>
<dbReference type="CDD" id="cd12170">
    <property type="entry name" value="2-Hacid_dh_9"/>
    <property type="match status" value="1"/>
</dbReference>
<evidence type="ECO:0000256" key="1">
    <source>
        <dbReference type="ARBA" id="ARBA00005854"/>
    </source>
</evidence>
<evidence type="ECO:0000256" key="4">
    <source>
        <dbReference type="RuleBase" id="RU003719"/>
    </source>
</evidence>
<dbReference type="AlphaFoldDB" id="A0A4P9C950"/>
<protein>
    <submittedName>
        <fullName evidence="7">Dihydrofolate reductase</fullName>
    </submittedName>
</protein>
<dbReference type="GO" id="GO:0016616">
    <property type="term" value="F:oxidoreductase activity, acting on the CH-OH group of donors, NAD or NADP as acceptor"/>
    <property type="evidence" value="ECO:0007669"/>
    <property type="project" value="InterPro"/>
</dbReference>
<dbReference type="GO" id="GO:0051287">
    <property type="term" value="F:NAD binding"/>
    <property type="evidence" value="ECO:0007669"/>
    <property type="project" value="InterPro"/>
</dbReference>
<organism evidence="7 8">
    <name type="scientific">Eubacterium maltosivorans</name>
    <dbReference type="NCBI Taxonomy" id="2041044"/>
    <lineage>
        <taxon>Bacteria</taxon>
        <taxon>Bacillati</taxon>
        <taxon>Bacillota</taxon>
        <taxon>Clostridia</taxon>
        <taxon>Eubacteriales</taxon>
        <taxon>Eubacteriaceae</taxon>
        <taxon>Eubacterium</taxon>
    </lineage>
</organism>
<proteinExistence type="inferred from homology"/>